<organism evidence="2 3">
    <name type="scientific">Arthrobacter stackebrandtii</name>
    <dbReference type="NCBI Taxonomy" id="272161"/>
    <lineage>
        <taxon>Bacteria</taxon>
        <taxon>Bacillati</taxon>
        <taxon>Actinomycetota</taxon>
        <taxon>Actinomycetes</taxon>
        <taxon>Micrococcales</taxon>
        <taxon>Micrococcaceae</taxon>
        <taxon>Arthrobacter</taxon>
    </lineage>
</organism>
<dbReference type="Proteomes" id="UP000711614">
    <property type="component" value="Unassembled WGS sequence"/>
</dbReference>
<keyword evidence="3" id="KW-1185">Reference proteome</keyword>
<evidence type="ECO:0000313" key="2">
    <source>
        <dbReference type="EMBL" id="MBP2414191.1"/>
    </source>
</evidence>
<feature type="region of interest" description="Disordered" evidence="1">
    <location>
        <begin position="1"/>
        <end position="35"/>
    </location>
</feature>
<name>A0ABS4YZG9_9MICC</name>
<gene>
    <name evidence="2" type="ORF">JOF48_002990</name>
</gene>
<evidence type="ECO:0000313" key="3">
    <source>
        <dbReference type="Proteomes" id="UP000711614"/>
    </source>
</evidence>
<evidence type="ECO:0008006" key="4">
    <source>
        <dbReference type="Google" id="ProtNLM"/>
    </source>
</evidence>
<proteinExistence type="predicted"/>
<accession>A0ABS4YZG9</accession>
<sequence length="55" mass="5683">MSNSTASSSSHTTAAENEAGNPREHSEIAVEGTDGLEMPEIRMHSQAAAEGPDAD</sequence>
<evidence type="ECO:0000256" key="1">
    <source>
        <dbReference type="SAM" id="MobiDB-lite"/>
    </source>
</evidence>
<reference evidence="2 3" key="1">
    <citation type="submission" date="2021-03" db="EMBL/GenBank/DDBJ databases">
        <title>Sequencing the genomes of 1000 actinobacteria strains.</title>
        <authorList>
            <person name="Klenk H.-P."/>
        </authorList>
    </citation>
    <scope>NUCLEOTIDE SEQUENCE [LARGE SCALE GENOMIC DNA]</scope>
    <source>
        <strain evidence="2 3">DSM 16005</strain>
    </source>
</reference>
<comment type="caution">
    <text evidence="2">The sequence shown here is derived from an EMBL/GenBank/DDBJ whole genome shotgun (WGS) entry which is preliminary data.</text>
</comment>
<protein>
    <recommendedName>
        <fullName evidence="4">Multidrug transporter</fullName>
    </recommendedName>
</protein>
<feature type="compositionally biased region" description="Low complexity" evidence="1">
    <location>
        <begin position="1"/>
        <end position="19"/>
    </location>
</feature>
<dbReference type="RefSeq" id="WP_209681920.1">
    <property type="nucleotide sequence ID" value="NZ_JAGIOI010000001.1"/>
</dbReference>
<dbReference type="EMBL" id="JAGIOI010000001">
    <property type="protein sequence ID" value="MBP2414191.1"/>
    <property type="molecule type" value="Genomic_DNA"/>
</dbReference>